<feature type="non-terminal residue" evidence="1">
    <location>
        <position position="71"/>
    </location>
</feature>
<name>A0A026WVE9_OOCBI</name>
<evidence type="ECO:0000313" key="1">
    <source>
        <dbReference type="EMBL" id="EZA59084.1"/>
    </source>
</evidence>
<proteinExistence type="predicted"/>
<reference evidence="1 2" key="1">
    <citation type="journal article" date="2014" name="Curr. Biol.">
        <title>The genome of the clonal raider ant Cerapachys biroi.</title>
        <authorList>
            <person name="Oxley P.R."/>
            <person name="Ji L."/>
            <person name="Fetter-Pruneda I."/>
            <person name="McKenzie S.K."/>
            <person name="Li C."/>
            <person name="Hu H."/>
            <person name="Zhang G."/>
            <person name="Kronauer D.J."/>
        </authorList>
    </citation>
    <scope>NUCLEOTIDE SEQUENCE [LARGE SCALE GENOMIC DNA]</scope>
</reference>
<dbReference type="AlphaFoldDB" id="A0A026WVE9"/>
<evidence type="ECO:0000313" key="2">
    <source>
        <dbReference type="Proteomes" id="UP000053097"/>
    </source>
</evidence>
<protein>
    <submittedName>
        <fullName evidence="1">Uncharacterized protein</fullName>
    </submittedName>
</protein>
<sequence>HVPRITESLAWQTTRNKEVVVFPGLSVSVNSDTNILRSTWILPSNVCGGNNNSVSYKRKRTIAAGAFNCWP</sequence>
<organism evidence="1 2">
    <name type="scientific">Ooceraea biroi</name>
    <name type="common">Clonal raider ant</name>
    <name type="synonym">Cerapachys biroi</name>
    <dbReference type="NCBI Taxonomy" id="2015173"/>
    <lineage>
        <taxon>Eukaryota</taxon>
        <taxon>Metazoa</taxon>
        <taxon>Ecdysozoa</taxon>
        <taxon>Arthropoda</taxon>
        <taxon>Hexapoda</taxon>
        <taxon>Insecta</taxon>
        <taxon>Pterygota</taxon>
        <taxon>Neoptera</taxon>
        <taxon>Endopterygota</taxon>
        <taxon>Hymenoptera</taxon>
        <taxon>Apocrita</taxon>
        <taxon>Aculeata</taxon>
        <taxon>Formicoidea</taxon>
        <taxon>Formicidae</taxon>
        <taxon>Dorylinae</taxon>
        <taxon>Ooceraea</taxon>
    </lineage>
</organism>
<feature type="non-terminal residue" evidence="1">
    <location>
        <position position="1"/>
    </location>
</feature>
<keyword evidence="2" id="KW-1185">Reference proteome</keyword>
<dbReference type="EMBL" id="KK107109">
    <property type="protein sequence ID" value="EZA59084.1"/>
    <property type="molecule type" value="Genomic_DNA"/>
</dbReference>
<accession>A0A026WVE9</accession>
<gene>
    <name evidence="1" type="ORF">X777_15725</name>
</gene>
<dbReference type="Proteomes" id="UP000053097">
    <property type="component" value="Unassembled WGS sequence"/>
</dbReference>